<proteinExistence type="predicted"/>
<gene>
    <name evidence="1" type="ORF">LCGC14_2128350</name>
</gene>
<protein>
    <submittedName>
        <fullName evidence="1">Uncharacterized protein</fullName>
    </submittedName>
</protein>
<accession>A0A0F9E260</accession>
<reference evidence="1" key="1">
    <citation type="journal article" date="2015" name="Nature">
        <title>Complex archaea that bridge the gap between prokaryotes and eukaryotes.</title>
        <authorList>
            <person name="Spang A."/>
            <person name="Saw J.H."/>
            <person name="Jorgensen S.L."/>
            <person name="Zaremba-Niedzwiedzka K."/>
            <person name="Martijn J."/>
            <person name="Lind A.E."/>
            <person name="van Eijk R."/>
            <person name="Schleper C."/>
            <person name="Guy L."/>
            <person name="Ettema T.J."/>
        </authorList>
    </citation>
    <scope>NUCLEOTIDE SEQUENCE</scope>
</reference>
<dbReference type="AlphaFoldDB" id="A0A0F9E260"/>
<name>A0A0F9E260_9ZZZZ</name>
<evidence type="ECO:0000313" key="1">
    <source>
        <dbReference type="EMBL" id="KKL68103.1"/>
    </source>
</evidence>
<organism evidence="1">
    <name type="scientific">marine sediment metagenome</name>
    <dbReference type="NCBI Taxonomy" id="412755"/>
    <lineage>
        <taxon>unclassified sequences</taxon>
        <taxon>metagenomes</taxon>
        <taxon>ecological metagenomes</taxon>
    </lineage>
</organism>
<sequence>MNGYKAFYKGKSIEVYADTVLEARRKAAEAFKVKANKAYRLAVVLCEKSGQVVTHSTADFG</sequence>
<comment type="caution">
    <text evidence="1">The sequence shown here is derived from an EMBL/GenBank/DDBJ whole genome shotgun (WGS) entry which is preliminary data.</text>
</comment>
<dbReference type="EMBL" id="LAZR01026640">
    <property type="protein sequence ID" value="KKL68103.1"/>
    <property type="molecule type" value="Genomic_DNA"/>
</dbReference>